<dbReference type="EMBL" id="JACAZI010000014">
    <property type="protein sequence ID" value="KAF7344894.1"/>
    <property type="molecule type" value="Genomic_DNA"/>
</dbReference>
<evidence type="ECO:0000313" key="2">
    <source>
        <dbReference type="Proteomes" id="UP000620124"/>
    </source>
</evidence>
<dbReference type="GO" id="GO:0003824">
    <property type="term" value="F:catalytic activity"/>
    <property type="evidence" value="ECO:0007669"/>
    <property type="project" value="InterPro"/>
</dbReference>
<reference evidence="1" key="1">
    <citation type="submission" date="2020-05" db="EMBL/GenBank/DDBJ databases">
        <title>Mycena genomes resolve the evolution of fungal bioluminescence.</title>
        <authorList>
            <person name="Tsai I.J."/>
        </authorList>
    </citation>
    <scope>NUCLEOTIDE SEQUENCE</scope>
    <source>
        <strain evidence="1">CCC161011</strain>
    </source>
</reference>
<dbReference type="Gene3D" id="3.40.50.1580">
    <property type="entry name" value="Nucleoside phosphorylase domain"/>
    <property type="match status" value="1"/>
</dbReference>
<name>A0A8H6XQG9_9AGAR</name>
<accession>A0A8H6XQG9</accession>
<dbReference type="GO" id="GO:0009116">
    <property type="term" value="P:nucleoside metabolic process"/>
    <property type="evidence" value="ECO:0007669"/>
    <property type="project" value="InterPro"/>
</dbReference>
<organism evidence="1 2">
    <name type="scientific">Mycena venus</name>
    <dbReference type="NCBI Taxonomy" id="2733690"/>
    <lineage>
        <taxon>Eukaryota</taxon>
        <taxon>Fungi</taxon>
        <taxon>Dikarya</taxon>
        <taxon>Basidiomycota</taxon>
        <taxon>Agaricomycotina</taxon>
        <taxon>Agaricomycetes</taxon>
        <taxon>Agaricomycetidae</taxon>
        <taxon>Agaricales</taxon>
        <taxon>Marasmiineae</taxon>
        <taxon>Mycenaceae</taxon>
        <taxon>Mycena</taxon>
    </lineage>
</organism>
<sequence length="131" mass="14651">MVFFRHLISPSKSVIPAHTNFAALKHLSVRIIIAFSVVSSLHEVAQSTLLCLRSSSITPRTCAHLIFRQYRLVVLAGFSNPSLLRLAAWLADAVQALKAERRAVKLWTKKTLGVMEGLQFSTCTESLIYRQ</sequence>
<comment type="caution">
    <text evidence="1">The sequence shown here is derived from an EMBL/GenBank/DDBJ whole genome shotgun (WGS) entry which is preliminary data.</text>
</comment>
<dbReference type="OrthoDB" id="3034326at2759"/>
<gene>
    <name evidence="1" type="ORF">MVEN_01651700</name>
</gene>
<protein>
    <submittedName>
        <fullName evidence="1">Purine nucleoside phosphorylase</fullName>
    </submittedName>
</protein>
<dbReference type="Proteomes" id="UP000620124">
    <property type="component" value="Unassembled WGS sequence"/>
</dbReference>
<dbReference type="InterPro" id="IPR035994">
    <property type="entry name" value="Nucleoside_phosphorylase_sf"/>
</dbReference>
<keyword evidence="2" id="KW-1185">Reference proteome</keyword>
<evidence type="ECO:0000313" key="1">
    <source>
        <dbReference type="EMBL" id="KAF7344894.1"/>
    </source>
</evidence>
<dbReference type="AlphaFoldDB" id="A0A8H6XQG9"/>
<proteinExistence type="predicted"/>
<dbReference type="SUPFAM" id="SSF53167">
    <property type="entry name" value="Purine and uridine phosphorylases"/>
    <property type="match status" value="1"/>
</dbReference>